<protein>
    <recommendedName>
        <fullName evidence="13">Ger(X)C family spore germination protein</fullName>
    </recommendedName>
</protein>
<evidence type="ECO:0000256" key="3">
    <source>
        <dbReference type="ARBA" id="ARBA00022544"/>
    </source>
</evidence>
<sequence length="358" mass="40477">MSRIFLMLAVSCLLLTGCANQQILDRITLFIVCAFDEAQNDQIEITLATTRFQTGKPGSISNQLLSKVGHTSVGIIELMNTRMDKPLNAGKLSVVLIGTDLAAKGVRNELDMVLRDAQASRRMYLAVVDGNAKEVLRKNFSSDEEKGLYLYNLLDMNERNKLVPSQNLHEFGYAYLGKGMDPYLPMLQIKDDHIYIAGLALFKDDKYVAKLNEKQMRVMKLLKENVKHGALETKLNNGTYVAVEVIGSKVRFRIEKDTEGSNVSLNLRLKARIVDSKAVTLTRQMIKKIETSFEKDLIDSGTELIEKFQKEGIDPLGLGDFVRSKTRNWNEEEWKKEYSSLNVKIKVKMDIEETGITK</sequence>
<dbReference type="OrthoDB" id="2592518at2"/>
<dbReference type="NCBIfam" id="TIGR02887">
    <property type="entry name" value="spore_ger_x_C"/>
    <property type="match status" value="1"/>
</dbReference>
<reference evidence="11 12" key="1">
    <citation type="submission" date="2018-06" db="EMBL/GenBank/DDBJ databases">
        <title>Paenibacillus montanisoli sp. nov., isolated from mountain area soil.</title>
        <authorList>
            <person name="Wu M."/>
        </authorList>
    </citation>
    <scope>NUCLEOTIDE SEQUENCE [LARGE SCALE GENOMIC DNA]</scope>
    <source>
        <strain evidence="11 12">RA17</strain>
    </source>
</reference>
<comment type="subcellular location">
    <subcellularLocation>
        <location evidence="1">Membrane</location>
        <topology evidence="1">Lipid-anchor</topology>
    </subcellularLocation>
</comment>
<dbReference type="InterPro" id="IPR038501">
    <property type="entry name" value="Spore_GerAC_C_sf"/>
</dbReference>
<evidence type="ECO:0000256" key="4">
    <source>
        <dbReference type="ARBA" id="ARBA00022729"/>
    </source>
</evidence>
<organism evidence="11 12">
    <name type="scientific">Paenibacillus montanisoli</name>
    <dbReference type="NCBI Taxonomy" id="2081970"/>
    <lineage>
        <taxon>Bacteria</taxon>
        <taxon>Bacillati</taxon>
        <taxon>Bacillota</taxon>
        <taxon>Bacilli</taxon>
        <taxon>Bacillales</taxon>
        <taxon>Paenibacillaceae</taxon>
        <taxon>Paenibacillus</taxon>
    </lineage>
</organism>
<dbReference type="Proteomes" id="UP000249260">
    <property type="component" value="Unassembled WGS sequence"/>
</dbReference>
<dbReference type="Gene3D" id="3.30.300.210">
    <property type="entry name" value="Nutrient germinant receptor protein C, domain 3"/>
    <property type="match status" value="1"/>
</dbReference>
<keyword evidence="3" id="KW-0309">Germination</keyword>
<dbReference type="InterPro" id="IPR008844">
    <property type="entry name" value="Spore_GerAC-like"/>
</dbReference>
<feature type="domain" description="Spore germination GerAC-like C-terminal" evidence="9">
    <location>
        <begin position="198"/>
        <end position="355"/>
    </location>
</feature>
<keyword evidence="7" id="KW-0449">Lipoprotein</keyword>
<dbReference type="Pfam" id="PF05504">
    <property type="entry name" value="Spore_GerAC"/>
    <property type="match status" value="1"/>
</dbReference>
<evidence type="ECO:0000256" key="8">
    <source>
        <dbReference type="SAM" id="SignalP"/>
    </source>
</evidence>
<feature type="signal peptide" evidence="8">
    <location>
        <begin position="1"/>
        <end position="21"/>
    </location>
</feature>
<gene>
    <name evidence="11" type="ORF">DL346_08650</name>
</gene>
<dbReference type="AlphaFoldDB" id="A0A328UDR0"/>
<dbReference type="GO" id="GO:0009847">
    <property type="term" value="P:spore germination"/>
    <property type="evidence" value="ECO:0007669"/>
    <property type="project" value="InterPro"/>
</dbReference>
<comment type="caution">
    <text evidence="11">The sequence shown here is derived from an EMBL/GenBank/DDBJ whole genome shotgun (WGS) entry which is preliminary data.</text>
</comment>
<keyword evidence="4 8" id="KW-0732">Signal</keyword>
<evidence type="ECO:0000313" key="12">
    <source>
        <dbReference type="Proteomes" id="UP000249260"/>
    </source>
</evidence>
<accession>A0A328UDR0</accession>
<evidence type="ECO:0000256" key="1">
    <source>
        <dbReference type="ARBA" id="ARBA00004635"/>
    </source>
</evidence>
<comment type="similarity">
    <text evidence="2">Belongs to the GerABKC lipoprotein family.</text>
</comment>
<evidence type="ECO:0000256" key="7">
    <source>
        <dbReference type="ARBA" id="ARBA00023288"/>
    </source>
</evidence>
<dbReference type="PANTHER" id="PTHR35789">
    <property type="entry name" value="SPORE GERMINATION PROTEIN B3"/>
    <property type="match status" value="1"/>
</dbReference>
<keyword evidence="6" id="KW-0564">Palmitate</keyword>
<evidence type="ECO:0000313" key="11">
    <source>
        <dbReference type="EMBL" id="RAP78474.1"/>
    </source>
</evidence>
<evidence type="ECO:0000259" key="10">
    <source>
        <dbReference type="Pfam" id="PF25198"/>
    </source>
</evidence>
<dbReference type="InterPro" id="IPR057336">
    <property type="entry name" value="GerAC_N"/>
</dbReference>
<feature type="chain" id="PRO_5038502669" description="Ger(X)C family spore germination protein" evidence="8">
    <location>
        <begin position="22"/>
        <end position="358"/>
    </location>
</feature>
<proteinExistence type="inferred from homology"/>
<keyword evidence="12" id="KW-1185">Reference proteome</keyword>
<evidence type="ECO:0008006" key="13">
    <source>
        <dbReference type="Google" id="ProtNLM"/>
    </source>
</evidence>
<feature type="domain" description="Spore germination protein N-terminal" evidence="10">
    <location>
        <begin position="21"/>
        <end position="188"/>
    </location>
</feature>
<keyword evidence="5" id="KW-0472">Membrane</keyword>
<dbReference type="PROSITE" id="PS51257">
    <property type="entry name" value="PROKAR_LIPOPROTEIN"/>
    <property type="match status" value="1"/>
</dbReference>
<name>A0A328UDR0_9BACL</name>
<dbReference type="InterPro" id="IPR046953">
    <property type="entry name" value="Spore_GerAC-like_C"/>
</dbReference>
<dbReference type="GO" id="GO:0016020">
    <property type="term" value="C:membrane"/>
    <property type="evidence" value="ECO:0007669"/>
    <property type="project" value="UniProtKB-SubCell"/>
</dbReference>
<evidence type="ECO:0000259" key="9">
    <source>
        <dbReference type="Pfam" id="PF05504"/>
    </source>
</evidence>
<evidence type="ECO:0000256" key="6">
    <source>
        <dbReference type="ARBA" id="ARBA00023139"/>
    </source>
</evidence>
<evidence type="ECO:0000256" key="2">
    <source>
        <dbReference type="ARBA" id="ARBA00007886"/>
    </source>
</evidence>
<dbReference type="Pfam" id="PF25198">
    <property type="entry name" value="Spore_GerAC_N"/>
    <property type="match status" value="1"/>
</dbReference>
<dbReference type="RefSeq" id="WP_112881597.1">
    <property type="nucleotide sequence ID" value="NZ_QLUW01000001.1"/>
</dbReference>
<dbReference type="PANTHER" id="PTHR35789:SF1">
    <property type="entry name" value="SPORE GERMINATION PROTEIN B3"/>
    <property type="match status" value="1"/>
</dbReference>
<evidence type="ECO:0000256" key="5">
    <source>
        <dbReference type="ARBA" id="ARBA00023136"/>
    </source>
</evidence>
<dbReference type="EMBL" id="QLUW01000001">
    <property type="protein sequence ID" value="RAP78474.1"/>
    <property type="molecule type" value="Genomic_DNA"/>
</dbReference>